<keyword evidence="4 12" id="KW-0812">Transmembrane</keyword>
<evidence type="ECO:0000256" key="9">
    <source>
        <dbReference type="PIRNR" id="PIRNR007871"/>
    </source>
</evidence>
<proteinExistence type="inferred from homology"/>
<evidence type="ECO:0000256" key="1">
    <source>
        <dbReference type="ARBA" id="ARBA00004273"/>
    </source>
</evidence>
<feature type="compositionally biased region" description="Pro residues" evidence="11">
    <location>
        <begin position="1"/>
        <end position="14"/>
    </location>
</feature>
<feature type="coiled-coil region" evidence="10">
    <location>
        <begin position="174"/>
        <end position="210"/>
    </location>
</feature>
<comment type="similarity">
    <text evidence="2 9">Belongs to the COX20 family.</text>
</comment>
<dbReference type="AlphaFoldDB" id="A0AAN7ST80"/>
<feature type="transmembrane region" description="Helical" evidence="12">
    <location>
        <begin position="137"/>
        <end position="156"/>
    </location>
</feature>
<evidence type="ECO:0000256" key="6">
    <source>
        <dbReference type="ARBA" id="ARBA00022989"/>
    </source>
</evidence>
<comment type="function">
    <text evidence="9">Involved in the assembly of the cytochrome c oxidase complex.</text>
</comment>
<reference evidence="13 14" key="1">
    <citation type="submission" date="2023-08" db="EMBL/GenBank/DDBJ databases">
        <title>Black Yeasts Isolated from many extreme environments.</title>
        <authorList>
            <person name="Coleine C."/>
            <person name="Stajich J.E."/>
            <person name="Selbmann L."/>
        </authorList>
    </citation>
    <scope>NUCLEOTIDE SEQUENCE [LARGE SCALE GENOMIC DNA]</scope>
    <source>
        <strain evidence="13 14">CCFEE 5910</strain>
    </source>
</reference>
<dbReference type="PIRSF" id="PIRSF007871">
    <property type="entry name" value="Cox20"/>
    <property type="match status" value="1"/>
</dbReference>
<keyword evidence="14" id="KW-1185">Reference proteome</keyword>
<evidence type="ECO:0000313" key="13">
    <source>
        <dbReference type="EMBL" id="KAK5080591.1"/>
    </source>
</evidence>
<evidence type="ECO:0000256" key="12">
    <source>
        <dbReference type="SAM" id="Phobius"/>
    </source>
</evidence>
<protein>
    <recommendedName>
        <fullName evidence="3 9">Cytochrome c oxidase assembly protein COX20, mitochondrial</fullName>
    </recommendedName>
</protein>
<feature type="compositionally biased region" description="Basic and acidic residues" evidence="11">
    <location>
        <begin position="30"/>
        <end position="44"/>
    </location>
</feature>
<keyword evidence="7 9" id="KW-0496">Mitochondrion</keyword>
<feature type="transmembrane region" description="Helical" evidence="12">
    <location>
        <begin position="111"/>
        <end position="131"/>
    </location>
</feature>
<organism evidence="13 14">
    <name type="scientific">Lithohypha guttulata</name>
    <dbReference type="NCBI Taxonomy" id="1690604"/>
    <lineage>
        <taxon>Eukaryota</taxon>
        <taxon>Fungi</taxon>
        <taxon>Dikarya</taxon>
        <taxon>Ascomycota</taxon>
        <taxon>Pezizomycotina</taxon>
        <taxon>Eurotiomycetes</taxon>
        <taxon>Chaetothyriomycetidae</taxon>
        <taxon>Chaetothyriales</taxon>
        <taxon>Trichomeriaceae</taxon>
        <taxon>Lithohypha</taxon>
    </lineage>
</organism>
<keyword evidence="6 12" id="KW-1133">Transmembrane helix</keyword>
<keyword evidence="8 9" id="KW-0472">Membrane</keyword>
<evidence type="ECO:0000256" key="8">
    <source>
        <dbReference type="ARBA" id="ARBA00023136"/>
    </source>
</evidence>
<evidence type="ECO:0000256" key="7">
    <source>
        <dbReference type="ARBA" id="ARBA00023128"/>
    </source>
</evidence>
<dbReference type="EMBL" id="JAVRRJ010000013">
    <property type="protein sequence ID" value="KAK5080591.1"/>
    <property type="molecule type" value="Genomic_DNA"/>
</dbReference>
<evidence type="ECO:0000313" key="14">
    <source>
        <dbReference type="Proteomes" id="UP001309876"/>
    </source>
</evidence>
<sequence>MSSTSSPPPDPSVPIPRDSDTAPPQPSDQQDERRPRRPRRREDFPESQASKMWRAFENPEGGPVNELPGGKFNSAGGKPREASWRDAFRFDQFFRSDRPAFYKTGCARDSLLVGIGTGGAVGGINFILRGLRGMMTTGHYAVGVFTLTAGGMYAWCTTRQREEAKGIAMAVAGMRMLHEKKAKEEAEKKRLLEEERLRKLQEEEEQRRNKRWYKWW</sequence>
<keyword evidence="10" id="KW-0175">Coiled coil</keyword>
<evidence type="ECO:0000256" key="2">
    <source>
        <dbReference type="ARBA" id="ARBA00009575"/>
    </source>
</evidence>
<evidence type="ECO:0000256" key="5">
    <source>
        <dbReference type="ARBA" id="ARBA00022792"/>
    </source>
</evidence>
<accession>A0AAN7ST80</accession>
<gene>
    <name evidence="13" type="ORF">LTR05_008535</name>
</gene>
<dbReference type="PANTHER" id="PTHR31586:SF1">
    <property type="entry name" value="CYTOCHROME C OXIDASE ASSEMBLY PROTEIN COX20, MITOCHONDRIAL"/>
    <property type="match status" value="1"/>
</dbReference>
<evidence type="ECO:0000256" key="11">
    <source>
        <dbReference type="SAM" id="MobiDB-lite"/>
    </source>
</evidence>
<dbReference type="GO" id="GO:0005743">
    <property type="term" value="C:mitochondrial inner membrane"/>
    <property type="evidence" value="ECO:0007669"/>
    <property type="project" value="UniProtKB-SubCell"/>
</dbReference>
<dbReference type="Proteomes" id="UP001309876">
    <property type="component" value="Unassembled WGS sequence"/>
</dbReference>
<dbReference type="PANTHER" id="PTHR31586">
    <property type="entry name" value="CYTOCHROME C OXIDASE PROTEIN 20"/>
    <property type="match status" value="1"/>
</dbReference>
<dbReference type="Pfam" id="PF12597">
    <property type="entry name" value="Cox20"/>
    <property type="match status" value="1"/>
</dbReference>
<dbReference type="GO" id="GO:0033617">
    <property type="term" value="P:mitochondrial respiratory chain complex IV assembly"/>
    <property type="evidence" value="ECO:0007669"/>
    <property type="project" value="InterPro"/>
</dbReference>
<comment type="caution">
    <text evidence="13">The sequence shown here is derived from an EMBL/GenBank/DDBJ whole genome shotgun (WGS) entry which is preliminary data.</text>
</comment>
<keyword evidence="5 9" id="KW-0999">Mitochondrion inner membrane</keyword>
<comment type="subcellular location">
    <subcellularLocation>
        <location evidence="1 9">Mitochondrion inner membrane</location>
    </subcellularLocation>
</comment>
<dbReference type="InterPro" id="IPR022533">
    <property type="entry name" value="Cox20"/>
</dbReference>
<evidence type="ECO:0000256" key="10">
    <source>
        <dbReference type="SAM" id="Coils"/>
    </source>
</evidence>
<evidence type="ECO:0000256" key="4">
    <source>
        <dbReference type="ARBA" id="ARBA00022692"/>
    </source>
</evidence>
<evidence type="ECO:0000256" key="3">
    <source>
        <dbReference type="ARBA" id="ARBA00017689"/>
    </source>
</evidence>
<name>A0AAN7ST80_9EURO</name>
<feature type="region of interest" description="Disordered" evidence="11">
    <location>
        <begin position="1"/>
        <end position="80"/>
    </location>
</feature>